<reference evidence="1" key="1">
    <citation type="submission" date="2022-10" db="EMBL/GenBank/DDBJ databases">
        <title>The complete genomes of actinobacterial strains from the NBC collection.</title>
        <authorList>
            <person name="Joergensen T.S."/>
            <person name="Alvarez Arevalo M."/>
            <person name="Sterndorff E.B."/>
            <person name="Faurdal D."/>
            <person name="Vuksanovic O."/>
            <person name="Mourched A.-S."/>
            <person name="Charusanti P."/>
            <person name="Shaw S."/>
            <person name="Blin K."/>
            <person name="Weber T."/>
        </authorList>
    </citation>
    <scope>NUCLEOTIDE SEQUENCE</scope>
    <source>
        <strain evidence="1">NBC_00303</strain>
    </source>
</reference>
<dbReference type="EMBL" id="CP108036">
    <property type="protein sequence ID" value="WUN78813.1"/>
    <property type="molecule type" value="Genomic_DNA"/>
</dbReference>
<organism evidence="1 2">
    <name type="scientific">Streptomyces erythrochromogenes</name>
    <dbReference type="NCBI Taxonomy" id="285574"/>
    <lineage>
        <taxon>Bacteria</taxon>
        <taxon>Bacillati</taxon>
        <taxon>Actinomycetota</taxon>
        <taxon>Actinomycetes</taxon>
        <taxon>Kitasatosporales</taxon>
        <taxon>Streptomycetaceae</taxon>
        <taxon>Streptomyces</taxon>
    </lineage>
</organism>
<keyword evidence="2" id="KW-1185">Reference proteome</keyword>
<dbReference type="Proteomes" id="UP001432312">
    <property type="component" value="Chromosome"/>
</dbReference>
<evidence type="ECO:0000313" key="1">
    <source>
        <dbReference type="EMBL" id="WUN78813.1"/>
    </source>
</evidence>
<name>A0ABZ1QA72_9ACTN</name>
<sequence length="95" mass="10977">MDARFEGFLKMYLDDETGRDTSGYLRSTLKGFGESYVEAVREGFIQILEDEAFGPPDYERLTNVDFPDADSLRTYLRDLYAYLFEGAQQQPELPD</sequence>
<dbReference type="GeneID" id="95496372"/>
<evidence type="ECO:0000313" key="2">
    <source>
        <dbReference type="Proteomes" id="UP001432312"/>
    </source>
</evidence>
<dbReference type="RefSeq" id="WP_031151030.1">
    <property type="nucleotide sequence ID" value="NZ_CP108036.1"/>
</dbReference>
<accession>A0ABZ1QA72</accession>
<proteinExistence type="predicted"/>
<protein>
    <recommendedName>
        <fullName evidence="3">CdiI immunity protein domain-containing protein</fullName>
    </recommendedName>
</protein>
<gene>
    <name evidence="1" type="ORF">OHA91_10025</name>
</gene>
<evidence type="ECO:0008006" key="3">
    <source>
        <dbReference type="Google" id="ProtNLM"/>
    </source>
</evidence>